<evidence type="ECO:0000313" key="3">
    <source>
        <dbReference type="EMBL" id="HCE16946.1"/>
    </source>
</evidence>
<reference evidence="2" key="1">
    <citation type="journal article" date="2015" name="Genome Announc.">
        <title>Draft Genome Sequences of Anaerolinea thermolimosa IMO-1, Bellilinea caldifistulae GOMI-1, Leptolinea tardivitalis YMTK-2, Levilinea saccharolytica KIBI-1, Longilinea arvoryzae KOME-1, Previously Described as Members of the Class Anaerolineae (Chloroflexi).</title>
        <authorList>
            <person name="Matsuura N."/>
            <person name="Tourlousse M.D."/>
            <person name="Ohashi A."/>
            <person name="Hugenholtz P."/>
            <person name="Sekiguchi Y."/>
        </authorList>
    </citation>
    <scope>NUCLEOTIDE SEQUENCE</scope>
    <source>
        <strain evidence="2">IMO-1</strain>
    </source>
</reference>
<dbReference type="OrthoDB" id="165052at2"/>
<dbReference type="Proteomes" id="UP000253922">
    <property type="component" value="Unassembled WGS sequence"/>
</dbReference>
<evidence type="ECO:0000313" key="5">
    <source>
        <dbReference type="Proteomes" id="UP000264141"/>
    </source>
</evidence>
<dbReference type="EMBL" id="DF967966">
    <property type="protein sequence ID" value="GAP08363.1"/>
    <property type="molecule type" value="Genomic_DNA"/>
</dbReference>
<dbReference type="GO" id="GO:0008237">
    <property type="term" value="F:metallopeptidase activity"/>
    <property type="evidence" value="ECO:0007669"/>
    <property type="project" value="UniProtKB-KW"/>
</dbReference>
<name>A0A3D1JH53_9CHLR</name>
<dbReference type="AlphaFoldDB" id="A0A3D1JH53"/>
<evidence type="ECO:0000256" key="1">
    <source>
        <dbReference type="SAM" id="Phobius"/>
    </source>
</evidence>
<keyword evidence="3" id="KW-0482">Metalloprotease</keyword>
<keyword evidence="3" id="KW-0645">Protease</keyword>
<keyword evidence="4" id="KW-1185">Reference proteome</keyword>
<feature type="transmembrane region" description="Helical" evidence="1">
    <location>
        <begin position="294"/>
        <end position="321"/>
    </location>
</feature>
<accession>A0A3D1JH53</accession>
<keyword evidence="1" id="KW-1133">Transmembrane helix</keyword>
<keyword evidence="1" id="KW-0472">Membrane</keyword>
<feature type="transmembrane region" description="Helical" evidence="1">
    <location>
        <begin position="265"/>
        <end position="288"/>
    </location>
</feature>
<keyword evidence="3" id="KW-0378">Hydrolase</keyword>
<proteinExistence type="predicted"/>
<reference evidence="3 5" key="3">
    <citation type="journal article" date="2018" name="Nat. Biotechnol.">
        <title>A standardized bacterial taxonomy based on genome phylogeny substantially revises the tree of life.</title>
        <authorList>
            <person name="Parks D.H."/>
            <person name="Chuvochina M."/>
            <person name="Waite D.W."/>
            <person name="Rinke C."/>
            <person name="Skarshewski A."/>
            <person name="Chaumeil P.A."/>
            <person name="Hugenholtz P."/>
        </authorList>
    </citation>
    <scope>NUCLEOTIDE SEQUENCE [LARGE SCALE GENOMIC DNA]</scope>
    <source>
        <strain evidence="3">UBA8781</strain>
    </source>
</reference>
<feature type="transmembrane region" description="Helical" evidence="1">
    <location>
        <begin position="333"/>
        <end position="353"/>
    </location>
</feature>
<reference evidence="4" key="2">
    <citation type="submission" date="2015-07" db="EMBL/GenBank/DDBJ databases">
        <title>Draft Genome Sequences of Anaerolinea thermolimosa IMO-1, Bellilinea caldifistulae GOMI-1, Leptolinea tardivitalis YMTK-2, Levilinea saccharolytica KIBI-1,Longilinea arvoryzae KOME-1, Previously Described as Members of the Anaerolineaceae (Chloroflexi).</title>
        <authorList>
            <person name="Sekiguchi Y."/>
            <person name="Ohashi A."/>
            <person name="Matsuura N."/>
            <person name="Tourlousse M.D."/>
        </authorList>
    </citation>
    <scope>NUCLEOTIDE SEQUENCE [LARGE SCALE GENOMIC DNA]</scope>
    <source>
        <strain evidence="4">IMO-1</strain>
    </source>
</reference>
<feature type="transmembrane region" description="Helical" evidence="1">
    <location>
        <begin position="228"/>
        <end position="245"/>
    </location>
</feature>
<dbReference type="PROSITE" id="PS51257">
    <property type="entry name" value="PROKAR_LIPOPROTEIN"/>
    <property type="match status" value="1"/>
</dbReference>
<dbReference type="STRING" id="229919.GCA_001050195_03204"/>
<gene>
    <name evidence="2" type="ORF">ATHL_03265</name>
    <name evidence="3" type="ORF">DEQ80_03715</name>
</gene>
<dbReference type="GO" id="GO:0006508">
    <property type="term" value="P:proteolysis"/>
    <property type="evidence" value="ECO:0007669"/>
    <property type="project" value="UniProtKB-KW"/>
</dbReference>
<feature type="transmembrane region" description="Helical" evidence="1">
    <location>
        <begin position="162"/>
        <end position="190"/>
    </location>
</feature>
<organism evidence="3 5">
    <name type="scientific">Anaerolinea thermolimosa</name>
    <dbReference type="NCBI Taxonomy" id="229919"/>
    <lineage>
        <taxon>Bacteria</taxon>
        <taxon>Bacillati</taxon>
        <taxon>Chloroflexota</taxon>
        <taxon>Anaerolineae</taxon>
        <taxon>Anaerolineales</taxon>
        <taxon>Anaerolineaceae</taxon>
        <taxon>Anaerolinea</taxon>
    </lineage>
</organism>
<feature type="transmembrane region" description="Helical" evidence="1">
    <location>
        <begin position="373"/>
        <end position="392"/>
    </location>
</feature>
<keyword evidence="1" id="KW-0812">Transmembrane</keyword>
<dbReference type="EMBL" id="DPBP01000018">
    <property type="protein sequence ID" value="HCE16946.1"/>
    <property type="molecule type" value="Genomic_DNA"/>
</dbReference>
<dbReference type="InterPro" id="IPR026898">
    <property type="entry name" value="PrsW"/>
</dbReference>
<dbReference type="Proteomes" id="UP000264141">
    <property type="component" value="Unassembled WGS sequence"/>
</dbReference>
<feature type="transmembrane region" description="Helical" evidence="1">
    <location>
        <begin position="54"/>
        <end position="76"/>
    </location>
</feature>
<dbReference type="Pfam" id="PF13367">
    <property type="entry name" value="PrsW-protease"/>
    <property type="match status" value="1"/>
</dbReference>
<protein>
    <submittedName>
        <fullName evidence="2">Protease prsW family</fullName>
    </submittedName>
    <submittedName>
        <fullName evidence="3">PrsW family intramembrane metalloprotease</fullName>
    </submittedName>
</protein>
<sequence length="409" mass="43238">MNPPASRFPTGSLLQALVSALGVAACAVGAGFTLVSALMLLASGNALYREQAGILISLTWTLTLLSLVGLPSLVHASRQIAGQPPASHSGQSSLRRASLAMLLWPVVLAAGQALSKSGELAWIFLPPLQALAVGLPLWWLVELARHHLPDFSPQRTWGVLNFSLFISTPLVILVEVILALCVLAVGVFVISTSPELQQAFEAFSRRVLNSLSNPEALLRLYRPFLTNPWVIFALLAGLCGVIPLIEEALKPLAVWALGARKLTPAGGFVVGALSGAGFALLETLFSLVSPLGDGWLWLAIGRAGTGLLHITTAAWMGYALVSAWSEGRFLRLGLIYFGVVCLHGLWNALSVLNTLAALASPGEAPVLQSLGQLAPYGLGLLAGLCFVLLLSFNRFLRRSLSVTIPPQAG</sequence>
<feature type="transmembrane region" description="Helical" evidence="1">
    <location>
        <begin position="120"/>
        <end position="141"/>
    </location>
</feature>
<feature type="transmembrane region" description="Helical" evidence="1">
    <location>
        <begin position="12"/>
        <end position="42"/>
    </location>
</feature>
<evidence type="ECO:0000313" key="4">
    <source>
        <dbReference type="Proteomes" id="UP000253922"/>
    </source>
</evidence>
<evidence type="ECO:0000313" key="2">
    <source>
        <dbReference type="EMBL" id="GAP08363.1"/>
    </source>
</evidence>
<dbReference type="RefSeq" id="WP_062195908.1">
    <property type="nucleotide sequence ID" value="NZ_DF967966.1"/>
</dbReference>